<gene>
    <name evidence="2" type="ORF">Cgig2_001402</name>
</gene>
<feature type="domain" description="N-acetyltransferase" evidence="1">
    <location>
        <begin position="17"/>
        <end position="180"/>
    </location>
</feature>
<protein>
    <recommendedName>
        <fullName evidence="1">N-acetyltransferase domain-containing protein</fullName>
    </recommendedName>
</protein>
<dbReference type="PANTHER" id="PTHR46067:SF27">
    <property type="entry name" value="ACYL-COA N-ACYLTRANSFERASES (NAT) SUPERFAMILY PROTEIN"/>
    <property type="match status" value="1"/>
</dbReference>
<evidence type="ECO:0000313" key="3">
    <source>
        <dbReference type="Proteomes" id="UP001153076"/>
    </source>
</evidence>
<name>A0A9Q1QQ95_9CARY</name>
<dbReference type="OrthoDB" id="630895at2759"/>
<dbReference type="Gene3D" id="3.40.630.30">
    <property type="match status" value="1"/>
</dbReference>
<dbReference type="InterPro" id="IPR000182">
    <property type="entry name" value="GNAT_dom"/>
</dbReference>
<dbReference type="SUPFAM" id="SSF55729">
    <property type="entry name" value="Acyl-CoA N-acyltransferases (Nat)"/>
    <property type="match status" value="1"/>
</dbReference>
<evidence type="ECO:0000259" key="1">
    <source>
        <dbReference type="PROSITE" id="PS51186"/>
    </source>
</evidence>
<reference evidence="2" key="1">
    <citation type="submission" date="2022-04" db="EMBL/GenBank/DDBJ databases">
        <title>Carnegiea gigantea Genome sequencing and assembly v2.</title>
        <authorList>
            <person name="Copetti D."/>
            <person name="Sanderson M.J."/>
            <person name="Burquez A."/>
            <person name="Wojciechowski M.F."/>
        </authorList>
    </citation>
    <scope>NUCLEOTIDE SEQUENCE</scope>
    <source>
        <strain evidence="2">SGP5-SGP5p</strain>
        <tissue evidence="2">Aerial part</tissue>
    </source>
</reference>
<proteinExistence type="predicted"/>
<dbReference type="Pfam" id="PF13302">
    <property type="entry name" value="Acetyltransf_3"/>
    <property type="match status" value="1"/>
</dbReference>
<dbReference type="AlphaFoldDB" id="A0A9Q1QQ95"/>
<accession>A0A9Q1QQ95</accession>
<dbReference type="Proteomes" id="UP001153076">
    <property type="component" value="Unassembled WGS sequence"/>
</dbReference>
<comment type="caution">
    <text evidence="2">The sequence shown here is derived from an EMBL/GenBank/DDBJ whole genome shotgun (WGS) entry which is preliminary data.</text>
</comment>
<dbReference type="PANTHER" id="PTHR46067">
    <property type="entry name" value="ACYL-COA N-ACYLTRANSFERASES (NAT) SUPERFAMILY PROTEIN"/>
    <property type="match status" value="1"/>
</dbReference>
<dbReference type="InterPro" id="IPR016181">
    <property type="entry name" value="Acyl_CoA_acyltransferase"/>
</dbReference>
<keyword evidence="3" id="KW-1185">Reference proteome</keyword>
<organism evidence="2 3">
    <name type="scientific">Carnegiea gigantea</name>
    <dbReference type="NCBI Taxonomy" id="171969"/>
    <lineage>
        <taxon>Eukaryota</taxon>
        <taxon>Viridiplantae</taxon>
        <taxon>Streptophyta</taxon>
        <taxon>Embryophyta</taxon>
        <taxon>Tracheophyta</taxon>
        <taxon>Spermatophyta</taxon>
        <taxon>Magnoliopsida</taxon>
        <taxon>eudicotyledons</taxon>
        <taxon>Gunneridae</taxon>
        <taxon>Pentapetalae</taxon>
        <taxon>Caryophyllales</taxon>
        <taxon>Cactineae</taxon>
        <taxon>Cactaceae</taxon>
        <taxon>Cactoideae</taxon>
        <taxon>Echinocereeae</taxon>
        <taxon>Carnegiea</taxon>
    </lineage>
</organism>
<dbReference type="EMBL" id="JAKOGI010000019">
    <property type="protein sequence ID" value="KAJ8449746.1"/>
    <property type="molecule type" value="Genomic_DNA"/>
</dbReference>
<dbReference type="GO" id="GO:0016747">
    <property type="term" value="F:acyltransferase activity, transferring groups other than amino-acyl groups"/>
    <property type="evidence" value="ECO:0007669"/>
    <property type="project" value="InterPro"/>
</dbReference>
<sequence>MASEKQGGDDELSLDDMSLRPLELSDIDDFMVWMTDDRVSRHTSWESYTSREDGLDFIEKIAIPHPYLRAICWKNRAIGNITVSPAPGENSHKGQLGYALGSKYWGKGITTRAVMMVISDVFNKWPHLERLEALATVENRGSQRVLEKAGFIREGVLRNLFGFLNDVQIHNTYNMRDYKTYPS</sequence>
<evidence type="ECO:0000313" key="2">
    <source>
        <dbReference type="EMBL" id="KAJ8449746.1"/>
    </source>
</evidence>
<dbReference type="PROSITE" id="PS51186">
    <property type="entry name" value="GNAT"/>
    <property type="match status" value="1"/>
</dbReference>